<proteinExistence type="predicted"/>
<dbReference type="WBParaSite" id="ALUE_0002033801-mRNA-1">
    <property type="protein sequence ID" value="ALUE_0002033801-mRNA-1"/>
    <property type="gene ID" value="ALUE_0002033801"/>
</dbReference>
<dbReference type="Proteomes" id="UP000036681">
    <property type="component" value="Unplaced"/>
</dbReference>
<accession>A0A0M3INL0</accession>
<sequence length="64" mass="7718">MHQCNVCSLRFIDFTFMPSWLFSIYVFLSSASHPGEFQRPDRGNVDQNKRILFIFEFESWLMYS</sequence>
<evidence type="ECO:0000313" key="2">
    <source>
        <dbReference type="WBParaSite" id="ALUE_0002033801-mRNA-1"/>
    </source>
</evidence>
<dbReference type="AlphaFoldDB" id="A0A0M3INL0"/>
<protein>
    <submittedName>
        <fullName evidence="2">Secreted protein</fullName>
    </submittedName>
</protein>
<reference evidence="2" key="1">
    <citation type="submission" date="2017-02" db="UniProtKB">
        <authorList>
            <consortium name="WormBaseParasite"/>
        </authorList>
    </citation>
    <scope>IDENTIFICATION</scope>
</reference>
<name>A0A0M3INL0_ASCLU</name>
<organism evidence="1 2">
    <name type="scientific">Ascaris lumbricoides</name>
    <name type="common">Giant roundworm</name>
    <dbReference type="NCBI Taxonomy" id="6252"/>
    <lineage>
        <taxon>Eukaryota</taxon>
        <taxon>Metazoa</taxon>
        <taxon>Ecdysozoa</taxon>
        <taxon>Nematoda</taxon>
        <taxon>Chromadorea</taxon>
        <taxon>Rhabditida</taxon>
        <taxon>Spirurina</taxon>
        <taxon>Ascaridomorpha</taxon>
        <taxon>Ascaridoidea</taxon>
        <taxon>Ascarididae</taxon>
        <taxon>Ascaris</taxon>
    </lineage>
</organism>
<evidence type="ECO:0000313" key="1">
    <source>
        <dbReference type="Proteomes" id="UP000036681"/>
    </source>
</evidence>
<keyword evidence="1" id="KW-1185">Reference proteome</keyword>